<evidence type="ECO:0000259" key="1">
    <source>
        <dbReference type="Pfam" id="PF01266"/>
    </source>
</evidence>
<keyword evidence="2" id="KW-0560">Oxidoreductase</keyword>
<evidence type="ECO:0000313" key="3">
    <source>
        <dbReference type="Proteomes" id="UP001596978"/>
    </source>
</evidence>
<dbReference type="EMBL" id="JBHTJH010000017">
    <property type="protein sequence ID" value="MFD0863762.1"/>
    <property type="molecule type" value="Genomic_DNA"/>
</dbReference>
<accession>A0ABW3D3U1</accession>
<dbReference type="InterPro" id="IPR036188">
    <property type="entry name" value="FAD/NAD-bd_sf"/>
</dbReference>
<dbReference type="Proteomes" id="UP001596978">
    <property type="component" value="Unassembled WGS sequence"/>
</dbReference>
<keyword evidence="3" id="KW-1185">Reference proteome</keyword>
<dbReference type="RefSeq" id="WP_386410101.1">
    <property type="nucleotide sequence ID" value="NZ_JBHTJH010000017.1"/>
</dbReference>
<dbReference type="SUPFAM" id="SSF51971">
    <property type="entry name" value="Nucleotide-binding domain"/>
    <property type="match status" value="1"/>
</dbReference>
<proteinExistence type="predicted"/>
<dbReference type="EC" id="1.-.-.-" evidence="2"/>
<dbReference type="GO" id="GO:0016491">
    <property type="term" value="F:oxidoreductase activity"/>
    <property type="evidence" value="ECO:0007669"/>
    <property type="project" value="UniProtKB-KW"/>
</dbReference>
<dbReference type="Pfam" id="PF01266">
    <property type="entry name" value="DAO"/>
    <property type="match status" value="1"/>
</dbReference>
<dbReference type="Gene3D" id="3.30.9.10">
    <property type="entry name" value="D-Amino Acid Oxidase, subunit A, domain 2"/>
    <property type="match status" value="1"/>
</dbReference>
<reference evidence="3" key="1">
    <citation type="journal article" date="2019" name="Int. J. Syst. Evol. Microbiol.">
        <title>The Global Catalogue of Microorganisms (GCM) 10K type strain sequencing project: providing services to taxonomists for standard genome sequencing and annotation.</title>
        <authorList>
            <consortium name="The Broad Institute Genomics Platform"/>
            <consortium name="The Broad Institute Genome Sequencing Center for Infectious Disease"/>
            <person name="Wu L."/>
            <person name="Ma J."/>
        </authorList>
    </citation>
    <scope>NUCLEOTIDE SEQUENCE [LARGE SCALE GENOMIC DNA]</scope>
    <source>
        <strain evidence="3">CCUG 62952</strain>
    </source>
</reference>
<dbReference type="Gene3D" id="3.50.50.60">
    <property type="entry name" value="FAD/NAD(P)-binding domain"/>
    <property type="match status" value="1"/>
</dbReference>
<dbReference type="InterPro" id="IPR006076">
    <property type="entry name" value="FAD-dep_OxRdtase"/>
</dbReference>
<sequence>MKDYVVVGLGLAGIAFCEQLIKHRKEFLVYEDGSQSSSTVAGGMYNPVILKRFTAVWNAEEQLQQAMPFYKRLEKDLSEKLDHKVPIHRRFASLAEQNMWFEATDKAALAPFLSSKIVPNSHTTIAAENGFGEVLHTGRVDTKKLLMAYRSYLRDKGILKTDSFNHSKLRLQENGVFYGDIKARRIVFCEGYGLKRNPFFNYLPLNGTKGELLTIRAPQLKLDSVIKSSVFIIPIGDDLFRVGATYKWKDKTNTPTKEAREELLAKLKTFLKCDFEVVEQVAGVRPTVVDRRPLVGKHPKYDQLAVLNGMGSRGVMIAPTIAAQLFQHLENGKPLEKEVAITRFEEKYFVD</sequence>
<protein>
    <submittedName>
        <fullName evidence="2">NAD(P)/FAD-dependent oxidoreductase</fullName>
        <ecNumber evidence="2">1.-.-.-</ecNumber>
    </submittedName>
</protein>
<evidence type="ECO:0000313" key="2">
    <source>
        <dbReference type="EMBL" id="MFD0863762.1"/>
    </source>
</evidence>
<name>A0ABW3D3U1_9FLAO</name>
<feature type="domain" description="FAD dependent oxidoreductase" evidence="1">
    <location>
        <begin position="3"/>
        <end position="324"/>
    </location>
</feature>
<comment type="caution">
    <text evidence="2">The sequence shown here is derived from an EMBL/GenBank/DDBJ whole genome shotgun (WGS) entry which is preliminary data.</text>
</comment>
<gene>
    <name evidence="2" type="ORF">ACFQ1M_16220</name>
</gene>
<organism evidence="2 3">
    <name type="scientific">Sungkyunkwania multivorans</name>
    <dbReference type="NCBI Taxonomy" id="1173618"/>
    <lineage>
        <taxon>Bacteria</taxon>
        <taxon>Pseudomonadati</taxon>
        <taxon>Bacteroidota</taxon>
        <taxon>Flavobacteriia</taxon>
        <taxon>Flavobacteriales</taxon>
        <taxon>Flavobacteriaceae</taxon>
        <taxon>Sungkyunkwania</taxon>
    </lineage>
</organism>
<dbReference type="PANTHER" id="PTHR13847">
    <property type="entry name" value="SARCOSINE DEHYDROGENASE-RELATED"/>
    <property type="match status" value="1"/>
</dbReference>
<dbReference type="SUPFAM" id="SSF54373">
    <property type="entry name" value="FAD-linked reductases, C-terminal domain"/>
    <property type="match status" value="1"/>
</dbReference>